<evidence type="ECO:0000313" key="4">
    <source>
        <dbReference type="Proteomes" id="UP001497623"/>
    </source>
</evidence>
<dbReference type="EMBL" id="CAXKWB010047537">
    <property type="protein sequence ID" value="CAL4165526.1"/>
    <property type="molecule type" value="Genomic_DNA"/>
</dbReference>
<feature type="domain" description="Transducer of regulated CREB activity N-terminal" evidence="2">
    <location>
        <begin position="11"/>
        <end position="64"/>
    </location>
</feature>
<dbReference type="GO" id="GO:0051289">
    <property type="term" value="P:protein homotetramerization"/>
    <property type="evidence" value="ECO:0007669"/>
    <property type="project" value="InterPro"/>
</dbReference>
<evidence type="ECO:0000256" key="1">
    <source>
        <dbReference type="SAM" id="MobiDB-lite"/>
    </source>
</evidence>
<feature type="compositionally biased region" description="Polar residues" evidence="1">
    <location>
        <begin position="83"/>
        <end position="114"/>
    </location>
</feature>
<sequence>HKQGKMATPSPRKFTEKIAILHQKEVEGTSDFDQIMAEVKNITARGRPVQPQEYHHHGHQHPGPPQQQHHAPQPMPPHLLGSKSPQTGSLPDFTINLQQRSSRPEQNNQHHWIK</sequence>
<organism evidence="3 4">
    <name type="scientific">Meganyctiphanes norvegica</name>
    <name type="common">Northern krill</name>
    <name type="synonym">Thysanopoda norvegica</name>
    <dbReference type="NCBI Taxonomy" id="48144"/>
    <lineage>
        <taxon>Eukaryota</taxon>
        <taxon>Metazoa</taxon>
        <taxon>Ecdysozoa</taxon>
        <taxon>Arthropoda</taxon>
        <taxon>Crustacea</taxon>
        <taxon>Multicrustacea</taxon>
        <taxon>Malacostraca</taxon>
        <taxon>Eumalacostraca</taxon>
        <taxon>Eucarida</taxon>
        <taxon>Euphausiacea</taxon>
        <taxon>Euphausiidae</taxon>
        <taxon>Meganyctiphanes</taxon>
    </lineage>
</organism>
<dbReference type="AlphaFoldDB" id="A0AAV2S7M8"/>
<name>A0AAV2S7M8_MEGNR</name>
<gene>
    <name evidence="3" type="ORF">MNOR_LOCUS33271</name>
</gene>
<keyword evidence="4" id="KW-1185">Reference proteome</keyword>
<dbReference type="InterPro" id="IPR024783">
    <property type="entry name" value="TORC_N"/>
</dbReference>
<protein>
    <recommendedName>
        <fullName evidence="2">Transducer of regulated CREB activity N-terminal domain-containing protein</fullName>
    </recommendedName>
</protein>
<evidence type="ECO:0000313" key="3">
    <source>
        <dbReference type="EMBL" id="CAL4165526.1"/>
    </source>
</evidence>
<feature type="region of interest" description="Disordered" evidence="1">
    <location>
        <begin position="43"/>
        <end position="114"/>
    </location>
</feature>
<comment type="caution">
    <text evidence="3">The sequence shown here is derived from an EMBL/GenBank/DDBJ whole genome shotgun (WGS) entry which is preliminary data.</text>
</comment>
<dbReference type="Proteomes" id="UP001497623">
    <property type="component" value="Unassembled WGS sequence"/>
</dbReference>
<evidence type="ECO:0000259" key="2">
    <source>
        <dbReference type="Pfam" id="PF12884"/>
    </source>
</evidence>
<reference evidence="3 4" key="1">
    <citation type="submission" date="2024-05" db="EMBL/GenBank/DDBJ databases">
        <authorList>
            <person name="Wallberg A."/>
        </authorList>
    </citation>
    <scope>NUCLEOTIDE SEQUENCE [LARGE SCALE GENOMIC DNA]</scope>
</reference>
<feature type="non-terminal residue" evidence="3">
    <location>
        <position position="1"/>
    </location>
</feature>
<dbReference type="GO" id="GO:0008140">
    <property type="term" value="F:cAMP response element binding protein binding"/>
    <property type="evidence" value="ECO:0007669"/>
    <property type="project" value="InterPro"/>
</dbReference>
<proteinExistence type="predicted"/>
<feature type="non-terminal residue" evidence="3">
    <location>
        <position position="114"/>
    </location>
</feature>
<dbReference type="Pfam" id="PF12884">
    <property type="entry name" value="TORC_N"/>
    <property type="match status" value="1"/>
</dbReference>
<accession>A0AAV2S7M8</accession>